<feature type="chain" id="PRO_5032982044" evidence="1">
    <location>
        <begin position="27"/>
        <end position="129"/>
    </location>
</feature>
<proteinExistence type="predicted"/>
<evidence type="ECO:0000313" key="2">
    <source>
        <dbReference type="EMBL" id="CAE7235812.1"/>
    </source>
</evidence>
<dbReference type="EMBL" id="CAJNIZ010004769">
    <property type="protein sequence ID" value="CAE7235812.1"/>
    <property type="molecule type" value="Genomic_DNA"/>
</dbReference>
<dbReference type="AlphaFoldDB" id="A0A812L5N7"/>
<evidence type="ECO:0000256" key="1">
    <source>
        <dbReference type="SAM" id="SignalP"/>
    </source>
</evidence>
<feature type="signal peptide" evidence="1">
    <location>
        <begin position="1"/>
        <end position="26"/>
    </location>
</feature>
<gene>
    <name evidence="2" type="ORF">SPIL2461_LOCUS3814</name>
</gene>
<accession>A0A812L5N7</accession>
<protein>
    <submittedName>
        <fullName evidence="2">Uncharacterized protein</fullName>
    </submittedName>
</protein>
<comment type="caution">
    <text evidence="2">The sequence shown here is derived from an EMBL/GenBank/DDBJ whole genome shotgun (WGS) entry which is preliminary data.</text>
</comment>
<name>A0A812L5N7_SYMPI</name>
<organism evidence="2 3">
    <name type="scientific">Symbiodinium pilosum</name>
    <name type="common">Dinoflagellate</name>
    <dbReference type="NCBI Taxonomy" id="2952"/>
    <lineage>
        <taxon>Eukaryota</taxon>
        <taxon>Sar</taxon>
        <taxon>Alveolata</taxon>
        <taxon>Dinophyceae</taxon>
        <taxon>Suessiales</taxon>
        <taxon>Symbiodiniaceae</taxon>
        <taxon>Symbiodinium</taxon>
    </lineage>
</organism>
<reference evidence="2" key="1">
    <citation type="submission" date="2021-02" db="EMBL/GenBank/DDBJ databases">
        <authorList>
            <person name="Dougan E. K."/>
            <person name="Rhodes N."/>
            <person name="Thang M."/>
            <person name="Chan C."/>
        </authorList>
    </citation>
    <scope>NUCLEOTIDE SEQUENCE</scope>
</reference>
<keyword evidence="1" id="KW-0732">Signal</keyword>
<sequence>MDSGHRHRCNLLYHLHALLRSGTLSALPWICRQSWREGARALPVCLSLHGMCRHPAHKACLVRADGVSPTRQLQHRSRFAVHSSDGAGVLDCSALPFCLRTCSRHPHAAEDTLLADPTCFWPAVSNVKG</sequence>
<evidence type="ECO:0000313" key="3">
    <source>
        <dbReference type="Proteomes" id="UP000649617"/>
    </source>
</evidence>
<dbReference type="Proteomes" id="UP000649617">
    <property type="component" value="Unassembled WGS sequence"/>
</dbReference>
<keyword evidence="3" id="KW-1185">Reference proteome</keyword>